<proteinExistence type="predicted"/>
<evidence type="ECO:0000256" key="1">
    <source>
        <dbReference type="SAM" id="Phobius"/>
    </source>
</evidence>
<keyword evidence="1" id="KW-1133">Transmembrane helix</keyword>
<feature type="chain" id="PRO_5022964056" evidence="2">
    <location>
        <begin position="29"/>
        <end position="274"/>
    </location>
</feature>
<feature type="signal peptide" evidence="2">
    <location>
        <begin position="1"/>
        <end position="28"/>
    </location>
</feature>
<keyword evidence="2" id="KW-0732">Signal</keyword>
<sequence precursor="true">MRLKGKSVGVAFSVFALQLCLLTTSAEAADLSGVSVSGVSVSGVSVSGVSVRFDPARVQPGDVCALIVEMDRETFGGFELHVPSHPNLHLVSIERFPVSLKDGRYQQRQCWWLQPLASGTVVISDVQVELTDSNGTETIALPSVTLDVVPLESMDLSDAPEPLPPAVDDHDATSLGIRYLTVFLTGLLLLVAAALYRKRPRTSMASGDVQWDPMVDAVEQLQSGSVPLHLLEQILAHRGGDLSPQLRCEIEQSVYGKRREPAVLLDLLREETMQ</sequence>
<evidence type="ECO:0000256" key="2">
    <source>
        <dbReference type="SAM" id="SignalP"/>
    </source>
</evidence>
<dbReference type="AlphaFoldDB" id="A0A5C6DZJ2"/>
<keyword evidence="4" id="KW-1185">Reference proteome</keyword>
<protein>
    <submittedName>
        <fullName evidence="3">Uncharacterized protein</fullName>
    </submittedName>
</protein>
<dbReference type="Proteomes" id="UP000315471">
    <property type="component" value="Unassembled WGS sequence"/>
</dbReference>
<name>A0A5C6DZJ2_9BACT</name>
<gene>
    <name evidence="3" type="ORF">Q31b_36670</name>
</gene>
<comment type="caution">
    <text evidence="3">The sequence shown here is derived from an EMBL/GenBank/DDBJ whole genome shotgun (WGS) entry which is preliminary data.</text>
</comment>
<dbReference type="EMBL" id="SJPY01000005">
    <property type="protein sequence ID" value="TWU40319.1"/>
    <property type="molecule type" value="Genomic_DNA"/>
</dbReference>
<organism evidence="3 4">
    <name type="scientific">Novipirellula aureliae</name>
    <dbReference type="NCBI Taxonomy" id="2527966"/>
    <lineage>
        <taxon>Bacteria</taxon>
        <taxon>Pseudomonadati</taxon>
        <taxon>Planctomycetota</taxon>
        <taxon>Planctomycetia</taxon>
        <taxon>Pirellulales</taxon>
        <taxon>Pirellulaceae</taxon>
        <taxon>Novipirellula</taxon>
    </lineage>
</organism>
<evidence type="ECO:0000313" key="3">
    <source>
        <dbReference type="EMBL" id="TWU40319.1"/>
    </source>
</evidence>
<keyword evidence="1" id="KW-0812">Transmembrane</keyword>
<accession>A0A5C6DZJ2</accession>
<evidence type="ECO:0000313" key="4">
    <source>
        <dbReference type="Proteomes" id="UP000315471"/>
    </source>
</evidence>
<keyword evidence="1" id="KW-0472">Membrane</keyword>
<feature type="transmembrane region" description="Helical" evidence="1">
    <location>
        <begin position="177"/>
        <end position="196"/>
    </location>
</feature>
<reference evidence="3 4" key="1">
    <citation type="submission" date="2019-02" db="EMBL/GenBank/DDBJ databases">
        <title>Deep-cultivation of Planctomycetes and their phenomic and genomic characterization uncovers novel biology.</title>
        <authorList>
            <person name="Wiegand S."/>
            <person name="Jogler M."/>
            <person name="Boedeker C."/>
            <person name="Pinto D."/>
            <person name="Vollmers J."/>
            <person name="Rivas-Marin E."/>
            <person name="Kohn T."/>
            <person name="Peeters S.H."/>
            <person name="Heuer A."/>
            <person name="Rast P."/>
            <person name="Oberbeckmann S."/>
            <person name="Bunk B."/>
            <person name="Jeske O."/>
            <person name="Meyerdierks A."/>
            <person name="Storesund J.E."/>
            <person name="Kallscheuer N."/>
            <person name="Luecker S."/>
            <person name="Lage O.M."/>
            <person name="Pohl T."/>
            <person name="Merkel B.J."/>
            <person name="Hornburger P."/>
            <person name="Mueller R.-W."/>
            <person name="Bruemmer F."/>
            <person name="Labrenz M."/>
            <person name="Spormann A.M."/>
            <person name="Op Den Camp H."/>
            <person name="Overmann J."/>
            <person name="Amann R."/>
            <person name="Jetten M.S.M."/>
            <person name="Mascher T."/>
            <person name="Medema M.H."/>
            <person name="Devos D.P."/>
            <person name="Kaster A.-K."/>
            <person name="Ovreas L."/>
            <person name="Rohde M."/>
            <person name="Galperin M.Y."/>
            <person name="Jogler C."/>
        </authorList>
    </citation>
    <scope>NUCLEOTIDE SEQUENCE [LARGE SCALE GENOMIC DNA]</scope>
    <source>
        <strain evidence="3 4">Q31b</strain>
    </source>
</reference>